<reference evidence="1 2" key="1">
    <citation type="submission" date="2024-09" db="EMBL/GenBank/DDBJ databases">
        <authorList>
            <person name="Sun Q."/>
            <person name="Mori K."/>
        </authorList>
    </citation>
    <scope>NUCLEOTIDE SEQUENCE [LARGE SCALE GENOMIC DNA]</scope>
    <source>
        <strain evidence="1 2">NCAIM B.02529</strain>
    </source>
</reference>
<name>A0ABV6LN94_9BACI</name>
<gene>
    <name evidence="1" type="ORF">ACFFGV_09975</name>
</gene>
<dbReference type="Proteomes" id="UP001589836">
    <property type="component" value="Unassembled WGS sequence"/>
</dbReference>
<dbReference type="Pfam" id="PF09986">
    <property type="entry name" value="DUF2225"/>
    <property type="match status" value="1"/>
</dbReference>
<accession>A0ABV6LN94</accession>
<dbReference type="InterPro" id="IPR018708">
    <property type="entry name" value="DUF2225"/>
</dbReference>
<organism evidence="1 2">
    <name type="scientific">Pontibacillus salicampi</name>
    <dbReference type="NCBI Taxonomy" id="1449801"/>
    <lineage>
        <taxon>Bacteria</taxon>
        <taxon>Bacillati</taxon>
        <taxon>Bacillota</taxon>
        <taxon>Bacilli</taxon>
        <taxon>Bacillales</taxon>
        <taxon>Bacillaceae</taxon>
        <taxon>Pontibacillus</taxon>
    </lineage>
</organism>
<evidence type="ECO:0000313" key="1">
    <source>
        <dbReference type="EMBL" id="MFC0523884.1"/>
    </source>
</evidence>
<protein>
    <submittedName>
        <fullName evidence="1">DUF2225 domain-containing protein</fullName>
    </submittedName>
</protein>
<keyword evidence="2" id="KW-1185">Reference proteome</keyword>
<comment type="caution">
    <text evidence="1">The sequence shown here is derived from an EMBL/GenBank/DDBJ whole genome shotgun (WGS) entry which is preliminary data.</text>
</comment>
<evidence type="ECO:0000313" key="2">
    <source>
        <dbReference type="Proteomes" id="UP001589836"/>
    </source>
</evidence>
<sequence>MEGIQPLYDKQITCPFCSNTYHTKRVRSRFIKPLHTDADFCTTYEDETLSPLLYGVYVCPSCGYSFSDQSTPILAKQDRERLNSQLVNRWAYQDFSGERTVEDAVHTIKLAIYTGSLKKEKAIVLAGLALRLVWLYRKRNDHINEKRFIHLSERLYKQAYAEDDALAHGMSPLKILYLIGELNRRLGNDKAAIQYFSKVVDNRKNTFDPKIIEMARNQWYLIRDKRKRSLRSSG</sequence>
<proteinExistence type="predicted"/>
<dbReference type="EMBL" id="JBHLTP010000008">
    <property type="protein sequence ID" value="MFC0523884.1"/>
    <property type="molecule type" value="Genomic_DNA"/>
</dbReference>
<dbReference type="RefSeq" id="WP_377347261.1">
    <property type="nucleotide sequence ID" value="NZ_JBHLTP010000008.1"/>
</dbReference>